<proteinExistence type="predicted"/>
<reference evidence="1" key="1">
    <citation type="journal article" date="2020" name="Nature">
        <title>Giant virus diversity and host interactions through global metagenomics.</title>
        <authorList>
            <person name="Schulz F."/>
            <person name="Roux S."/>
            <person name="Paez-Espino D."/>
            <person name="Jungbluth S."/>
            <person name="Walsh D.A."/>
            <person name="Denef V.J."/>
            <person name="McMahon K.D."/>
            <person name="Konstantinidis K.T."/>
            <person name="Eloe-Fadrosh E.A."/>
            <person name="Kyrpides N.C."/>
            <person name="Woyke T."/>
        </authorList>
    </citation>
    <scope>NUCLEOTIDE SEQUENCE</scope>
    <source>
        <strain evidence="1">GVMAG-M-3300009163-63</strain>
    </source>
</reference>
<accession>A0A6C0F234</accession>
<name>A0A6C0F234_9ZZZZ</name>
<sequence>MSILFYSILYFIYKMANSKNKNKNKNKIKISHN</sequence>
<organism evidence="1">
    <name type="scientific">viral metagenome</name>
    <dbReference type="NCBI Taxonomy" id="1070528"/>
    <lineage>
        <taxon>unclassified sequences</taxon>
        <taxon>metagenomes</taxon>
        <taxon>organismal metagenomes</taxon>
    </lineage>
</organism>
<protein>
    <submittedName>
        <fullName evidence="1">Uncharacterized protein</fullName>
    </submittedName>
</protein>
<dbReference type="EMBL" id="MN739003">
    <property type="protein sequence ID" value="QHT34609.1"/>
    <property type="molecule type" value="Genomic_DNA"/>
</dbReference>
<dbReference type="AlphaFoldDB" id="A0A6C0F234"/>
<evidence type="ECO:0000313" key="1">
    <source>
        <dbReference type="EMBL" id="QHT34609.1"/>
    </source>
</evidence>